<dbReference type="Proteomes" id="UP000467841">
    <property type="component" value="Unassembled WGS sequence"/>
</dbReference>
<feature type="transmembrane region" description="Helical" evidence="1">
    <location>
        <begin position="99"/>
        <end position="118"/>
    </location>
</feature>
<reference evidence="2" key="1">
    <citation type="submission" date="2020-01" db="EMBL/GenBank/DDBJ databases">
        <authorList>
            <person name="Mishra B."/>
        </authorList>
    </citation>
    <scope>NUCLEOTIDE SEQUENCE [LARGE SCALE GENOMIC DNA]</scope>
</reference>
<protein>
    <submittedName>
        <fullName evidence="2">Uncharacterized protein</fullName>
    </submittedName>
</protein>
<keyword evidence="3" id="KW-1185">Reference proteome</keyword>
<name>A0A6D2J1U4_9BRAS</name>
<dbReference type="EMBL" id="CACVBM020001139">
    <property type="protein sequence ID" value="CAA7033841.1"/>
    <property type="molecule type" value="Genomic_DNA"/>
</dbReference>
<evidence type="ECO:0000313" key="2">
    <source>
        <dbReference type="EMBL" id="CAA7033841.1"/>
    </source>
</evidence>
<sequence>MEIVESNRLMQVRVSLDCADISGTFTGLGYYRVLPGTRMERRKGSKWVFFKIGSDPDRIFSGKYRVGFSDPDKMPTPSLAPTRHDPLDNVFSRRRRRRLCLLAFEVILSFVSSGLSSFETWNKITLSQTATMVRPSSAIFREGVMQISESGLMSARYSSFA</sequence>
<organism evidence="2 3">
    <name type="scientific">Microthlaspi erraticum</name>
    <dbReference type="NCBI Taxonomy" id="1685480"/>
    <lineage>
        <taxon>Eukaryota</taxon>
        <taxon>Viridiplantae</taxon>
        <taxon>Streptophyta</taxon>
        <taxon>Embryophyta</taxon>
        <taxon>Tracheophyta</taxon>
        <taxon>Spermatophyta</taxon>
        <taxon>Magnoliopsida</taxon>
        <taxon>eudicotyledons</taxon>
        <taxon>Gunneridae</taxon>
        <taxon>Pentapetalae</taxon>
        <taxon>rosids</taxon>
        <taxon>malvids</taxon>
        <taxon>Brassicales</taxon>
        <taxon>Brassicaceae</taxon>
        <taxon>Coluteocarpeae</taxon>
        <taxon>Microthlaspi</taxon>
    </lineage>
</organism>
<evidence type="ECO:0000256" key="1">
    <source>
        <dbReference type="SAM" id="Phobius"/>
    </source>
</evidence>
<comment type="caution">
    <text evidence="2">The sequence shown here is derived from an EMBL/GenBank/DDBJ whole genome shotgun (WGS) entry which is preliminary data.</text>
</comment>
<accession>A0A6D2J1U4</accession>
<dbReference type="AlphaFoldDB" id="A0A6D2J1U4"/>
<gene>
    <name evidence="2" type="ORF">MERR_LOCUS21076</name>
</gene>
<keyword evidence="1" id="KW-1133">Transmembrane helix</keyword>
<keyword evidence="1" id="KW-0812">Transmembrane</keyword>
<proteinExistence type="predicted"/>
<keyword evidence="1" id="KW-0472">Membrane</keyword>
<evidence type="ECO:0000313" key="3">
    <source>
        <dbReference type="Proteomes" id="UP000467841"/>
    </source>
</evidence>